<accession>A0AAE4B7C5</accession>
<dbReference type="Proteomes" id="UP001226762">
    <property type="component" value="Unassembled WGS sequence"/>
</dbReference>
<sequence>MGGELRQSDGSGTGGFSLIELMIVVAIVSTLAVGVTLSVGRGSGGDGDLDRFRAAWALQQALAIEGREMRGLRLSPKGMEVMVWRLGEMGGAWQAQGDLRPWQGRVAVSVDRPTPPGAPDIVFLPDGRGSAFSVAFAVGSARCESDGWAELTCG</sequence>
<dbReference type="NCBIfam" id="TIGR02532">
    <property type="entry name" value="IV_pilin_GFxxxE"/>
    <property type="match status" value="1"/>
</dbReference>
<dbReference type="InterPro" id="IPR045584">
    <property type="entry name" value="Pilin-like"/>
</dbReference>
<organism evidence="2 3">
    <name type="scientific">Marimonas arenosa</name>
    <dbReference type="NCBI Taxonomy" id="1795305"/>
    <lineage>
        <taxon>Bacteria</taxon>
        <taxon>Pseudomonadati</taxon>
        <taxon>Pseudomonadota</taxon>
        <taxon>Alphaproteobacteria</taxon>
        <taxon>Rhodobacterales</taxon>
        <taxon>Paracoccaceae</taxon>
        <taxon>Marimonas</taxon>
    </lineage>
</organism>
<keyword evidence="1" id="KW-0472">Membrane</keyword>
<protein>
    <submittedName>
        <fullName evidence="2">Prepilin-type N-terminal cleavage/methylation domain-containing protein</fullName>
    </submittedName>
</protein>
<evidence type="ECO:0000313" key="3">
    <source>
        <dbReference type="Proteomes" id="UP001226762"/>
    </source>
</evidence>
<reference evidence="2" key="2">
    <citation type="submission" date="2023-02" db="EMBL/GenBank/DDBJ databases">
        <title>'Rhodoalgimonas zhirmunskyi' gen. nov., isolated from a red alga.</title>
        <authorList>
            <person name="Nedashkovskaya O.I."/>
            <person name="Otstavnykh N.Y."/>
            <person name="Bystritskaya E.P."/>
            <person name="Balabanova L.A."/>
            <person name="Isaeva M.P."/>
        </authorList>
    </citation>
    <scope>NUCLEOTIDE SEQUENCE</scope>
    <source>
        <strain evidence="2">KCTC 52189</strain>
    </source>
</reference>
<comment type="caution">
    <text evidence="2">The sequence shown here is derived from an EMBL/GenBank/DDBJ whole genome shotgun (WGS) entry which is preliminary data.</text>
</comment>
<gene>
    <name evidence="2" type="ORF">NO357_20080</name>
</gene>
<feature type="transmembrane region" description="Helical" evidence="1">
    <location>
        <begin position="15"/>
        <end position="37"/>
    </location>
</feature>
<dbReference type="AlphaFoldDB" id="A0AAE4B7C5"/>
<keyword evidence="1" id="KW-1133">Transmembrane helix</keyword>
<dbReference type="EMBL" id="JANHAX010000008">
    <property type="protein sequence ID" value="MDQ2092209.1"/>
    <property type="molecule type" value="Genomic_DNA"/>
</dbReference>
<dbReference type="Gene3D" id="3.55.40.10">
    <property type="entry name" value="minor pseudopilin epsh domain"/>
    <property type="match status" value="1"/>
</dbReference>
<keyword evidence="3" id="KW-1185">Reference proteome</keyword>
<name>A0AAE4B7C5_9RHOB</name>
<evidence type="ECO:0000256" key="1">
    <source>
        <dbReference type="SAM" id="Phobius"/>
    </source>
</evidence>
<dbReference type="InterPro" id="IPR012902">
    <property type="entry name" value="N_methyl_site"/>
</dbReference>
<dbReference type="RefSeq" id="WP_306737520.1">
    <property type="nucleotide sequence ID" value="NZ_JANHAX010000008.1"/>
</dbReference>
<evidence type="ECO:0000313" key="2">
    <source>
        <dbReference type="EMBL" id="MDQ2092209.1"/>
    </source>
</evidence>
<keyword evidence="1" id="KW-0812">Transmembrane</keyword>
<reference evidence="2" key="1">
    <citation type="submission" date="2022-07" db="EMBL/GenBank/DDBJ databases">
        <authorList>
            <person name="Otstavnykh N."/>
            <person name="Isaeva M."/>
            <person name="Bystritskaya E."/>
        </authorList>
    </citation>
    <scope>NUCLEOTIDE SEQUENCE</scope>
    <source>
        <strain evidence="2">KCTC 52189</strain>
    </source>
</reference>
<dbReference type="PROSITE" id="PS00409">
    <property type="entry name" value="PROKAR_NTER_METHYL"/>
    <property type="match status" value="1"/>
</dbReference>
<dbReference type="Pfam" id="PF07963">
    <property type="entry name" value="N_methyl"/>
    <property type="match status" value="1"/>
</dbReference>
<dbReference type="SUPFAM" id="SSF54523">
    <property type="entry name" value="Pili subunits"/>
    <property type="match status" value="1"/>
</dbReference>
<proteinExistence type="predicted"/>